<keyword evidence="8 10" id="KW-0443">Lipid metabolism</keyword>
<keyword evidence="10" id="KW-0333">Golgi apparatus</keyword>
<dbReference type="GO" id="GO:0005789">
    <property type="term" value="C:endoplasmic reticulum membrane"/>
    <property type="evidence" value="ECO:0007669"/>
    <property type="project" value="UniProtKB-SubCell"/>
</dbReference>
<feature type="region of interest" description="Disordered" evidence="11">
    <location>
        <begin position="72"/>
        <end position="104"/>
    </location>
</feature>
<keyword evidence="9 10" id="KW-0472">Membrane</keyword>
<dbReference type="GeneID" id="18819423"/>
<dbReference type="HOGENOM" id="CLU_860831_0_0_1"/>
<dbReference type="RefSeq" id="XP_007318766.1">
    <property type="nucleotide sequence ID" value="XM_007318704.1"/>
</dbReference>
<feature type="compositionally biased region" description="Polar residues" evidence="11">
    <location>
        <begin position="77"/>
        <end position="94"/>
    </location>
</feature>
<evidence type="ECO:0000256" key="11">
    <source>
        <dbReference type="SAM" id="MobiDB-lite"/>
    </source>
</evidence>
<dbReference type="InterPro" id="IPR007290">
    <property type="entry name" value="Arv1"/>
</dbReference>
<keyword evidence="7 10" id="KW-0445">Lipid transport</keyword>
<dbReference type="PANTHER" id="PTHR14467:SF0">
    <property type="entry name" value="PROTEIN ARV1"/>
    <property type="match status" value="1"/>
</dbReference>
<sequence length="336" mass="38424">MPICTNCTHPISHLYTVYQSKYNLRLEQCNKCQSFADPYVEFDHLPLILDLILLKREVYRHLLYNRGTEPRRAYEGKSSSRSGDTTPETSNTRDAQLKHQGDLEKEHQREKLRWQLILRLGGGLILVDAFIRWAHLDPAISSDVSRWTNDTSIAFLRIFVGCLIETIAFHGGVMLASFFVVTFLDRIRSRTQTSGAISGIRQEFRLSLIPLTIFYSSLTKLFLLFLLSIWRPSGATFDQTSAQNMPYRTHFDNPFISGALEIWDEDKLDREWVVRNVLGGMTAGFGLRVVLDCHPMFTTVVILAGWAVKTAVADLVKDWVGGDRNFGEVWLEYSIP</sequence>
<evidence type="ECO:0000256" key="3">
    <source>
        <dbReference type="ARBA" id="ARBA00022448"/>
    </source>
</evidence>
<keyword evidence="10" id="KW-0746">Sphingolipid metabolism</keyword>
<dbReference type="GO" id="GO:0006665">
    <property type="term" value="P:sphingolipid metabolic process"/>
    <property type="evidence" value="ECO:0007669"/>
    <property type="project" value="UniProtKB-UniRule"/>
</dbReference>
<dbReference type="GO" id="GO:0016125">
    <property type="term" value="P:sterol metabolic process"/>
    <property type="evidence" value="ECO:0007669"/>
    <property type="project" value="UniProtKB-UniRule"/>
</dbReference>
<evidence type="ECO:0000256" key="2">
    <source>
        <dbReference type="ARBA" id="ARBA00009187"/>
    </source>
</evidence>
<dbReference type="PANTHER" id="PTHR14467">
    <property type="entry name" value="ARV1"/>
    <property type="match status" value="1"/>
</dbReference>
<keyword evidence="4 10" id="KW-0812">Transmembrane</keyword>
<name>F8NXT1_SERL9</name>
<feature type="transmembrane region" description="Helical" evidence="10">
    <location>
        <begin position="116"/>
        <end position="134"/>
    </location>
</feature>
<accession>F8NXT1</accession>
<evidence type="ECO:0000256" key="5">
    <source>
        <dbReference type="ARBA" id="ARBA00022824"/>
    </source>
</evidence>
<comment type="subcellular location">
    <subcellularLocation>
        <location evidence="1 10">Endoplasmic reticulum membrane</location>
        <topology evidence="1 10">Multi-pass membrane protein</topology>
    </subcellularLocation>
    <subcellularLocation>
        <location evidence="10">Golgi apparatus membrane</location>
        <topology evidence="10">Multi-pass membrane protein</topology>
    </subcellularLocation>
</comment>
<dbReference type="AlphaFoldDB" id="F8NXT1"/>
<evidence type="ECO:0000256" key="1">
    <source>
        <dbReference type="ARBA" id="ARBA00004477"/>
    </source>
</evidence>
<evidence type="ECO:0000256" key="8">
    <source>
        <dbReference type="ARBA" id="ARBA00023098"/>
    </source>
</evidence>
<feature type="transmembrane region" description="Helical" evidence="10">
    <location>
        <begin position="154"/>
        <end position="184"/>
    </location>
</feature>
<evidence type="ECO:0000256" key="10">
    <source>
        <dbReference type="RuleBase" id="RU368065"/>
    </source>
</evidence>
<evidence type="ECO:0000313" key="12">
    <source>
        <dbReference type="EMBL" id="EGO24747.1"/>
    </source>
</evidence>
<keyword evidence="3 10" id="KW-0813">Transport</keyword>
<comment type="function">
    <text evidence="10">Regulates also the sphingolipid metabolism.</text>
</comment>
<comment type="function">
    <text evidence="10">Mediator of sterol homeostasis involved in sterol uptake, trafficking and distribution into membranes.</text>
</comment>
<feature type="transmembrane region" description="Helical" evidence="10">
    <location>
        <begin position="204"/>
        <end position="230"/>
    </location>
</feature>
<feature type="compositionally biased region" description="Basic and acidic residues" evidence="11">
    <location>
        <begin position="95"/>
        <end position="104"/>
    </location>
</feature>
<evidence type="ECO:0000256" key="9">
    <source>
        <dbReference type="ARBA" id="ARBA00023136"/>
    </source>
</evidence>
<dbReference type="EMBL" id="GL945434">
    <property type="protein sequence ID" value="EGO24747.1"/>
    <property type="molecule type" value="Genomic_DNA"/>
</dbReference>
<evidence type="ECO:0000256" key="7">
    <source>
        <dbReference type="ARBA" id="ARBA00023055"/>
    </source>
</evidence>
<dbReference type="GO" id="GO:0097036">
    <property type="term" value="P:regulation of plasma membrane sterol distribution"/>
    <property type="evidence" value="ECO:0007669"/>
    <property type="project" value="UniProtKB-UniRule"/>
</dbReference>
<dbReference type="KEGG" id="sla:SERLADRAFT_468519"/>
<dbReference type="OrthoDB" id="2192830at2759"/>
<evidence type="ECO:0000256" key="4">
    <source>
        <dbReference type="ARBA" id="ARBA00022692"/>
    </source>
</evidence>
<protein>
    <recommendedName>
        <fullName evidence="10">Protein ARV</fullName>
    </recommendedName>
</protein>
<evidence type="ECO:0000256" key="6">
    <source>
        <dbReference type="ARBA" id="ARBA00022989"/>
    </source>
</evidence>
<organism>
    <name type="scientific">Serpula lacrymans var. lacrymans (strain S7.9)</name>
    <name type="common">Dry rot fungus</name>
    <dbReference type="NCBI Taxonomy" id="578457"/>
    <lineage>
        <taxon>Eukaryota</taxon>
        <taxon>Fungi</taxon>
        <taxon>Dikarya</taxon>
        <taxon>Basidiomycota</taxon>
        <taxon>Agaricomycotina</taxon>
        <taxon>Agaricomycetes</taxon>
        <taxon>Agaricomycetidae</taxon>
        <taxon>Boletales</taxon>
        <taxon>Coniophorineae</taxon>
        <taxon>Serpulaceae</taxon>
        <taxon>Serpula</taxon>
    </lineage>
</organism>
<gene>
    <name evidence="12" type="ORF">SERLADRAFT_468519</name>
</gene>
<dbReference type="Proteomes" id="UP000008064">
    <property type="component" value="Unassembled WGS sequence"/>
</dbReference>
<reference evidence="12" key="1">
    <citation type="submission" date="2011-04" db="EMBL/GenBank/DDBJ databases">
        <title>Evolution of plant cell wall degrading machinery underlies the functional diversity of forest fungi.</title>
        <authorList>
            <consortium name="US DOE Joint Genome Institute (JGI-PGF)"/>
            <person name="Eastwood D.C."/>
            <person name="Floudas D."/>
            <person name="Binder M."/>
            <person name="Majcherczyk A."/>
            <person name="Schneider P."/>
            <person name="Aerts A."/>
            <person name="Asiegbu F.O."/>
            <person name="Baker S.E."/>
            <person name="Barry K."/>
            <person name="Bendiksby M."/>
            <person name="Blumentritt M."/>
            <person name="Coutinho P.M."/>
            <person name="Cullen D."/>
            <person name="Cullen D."/>
            <person name="Gathman A."/>
            <person name="Goodell B."/>
            <person name="Henrissat B."/>
            <person name="Ihrmark K."/>
            <person name="Kauserud H."/>
            <person name="Kohler A."/>
            <person name="LaButti K."/>
            <person name="Lapidus A."/>
            <person name="Lavin J.L."/>
            <person name="Lee Y.-H."/>
            <person name="Lindquist E."/>
            <person name="Lilly W."/>
            <person name="Lucas S."/>
            <person name="Morin E."/>
            <person name="Murat C."/>
            <person name="Oguiza J.A."/>
            <person name="Park J."/>
            <person name="Pisabarro A.G."/>
            <person name="Riley R."/>
            <person name="Rosling A."/>
            <person name="Salamov A."/>
            <person name="Schmidt O."/>
            <person name="Schmutz J."/>
            <person name="Skrede I."/>
            <person name="Stenlid J."/>
            <person name="Wiebenga A."/>
            <person name="Xie X."/>
            <person name="Kues U."/>
            <person name="Hibbett D.S."/>
            <person name="Hoffmeister D."/>
            <person name="Hogberg N."/>
            <person name="Martin F."/>
            <person name="Grigoriev I.V."/>
            <person name="Watkinson S.C."/>
        </authorList>
    </citation>
    <scope>NUCLEOTIDE SEQUENCE</scope>
    <source>
        <strain evidence="12">S7.9</strain>
    </source>
</reference>
<keyword evidence="6 10" id="KW-1133">Transmembrane helix</keyword>
<dbReference type="GO" id="GO:0032366">
    <property type="term" value="P:intracellular sterol transport"/>
    <property type="evidence" value="ECO:0007669"/>
    <property type="project" value="UniProtKB-UniRule"/>
</dbReference>
<dbReference type="GO" id="GO:0032541">
    <property type="term" value="C:cortical endoplasmic reticulum"/>
    <property type="evidence" value="ECO:0007669"/>
    <property type="project" value="TreeGrafter"/>
</dbReference>
<dbReference type="Pfam" id="PF04161">
    <property type="entry name" value="Arv1"/>
    <property type="match status" value="1"/>
</dbReference>
<dbReference type="GO" id="GO:0000139">
    <property type="term" value="C:Golgi membrane"/>
    <property type="evidence" value="ECO:0007669"/>
    <property type="project" value="UniProtKB-SubCell"/>
</dbReference>
<proteinExistence type="inferred from homology"/>
<comment type="similarity">
    <text evidence="2 10">Belongs to the ARV1 family.</text>
</comment>
<keyword evidence="5 10" id="KW-0256">Endoplasmic reticulum</keyword>